<dbReference type="SUPFAM" id="SSF47113">
    <property type="entry name" value="Histone-fold"/>
    <property type="match status" value="1"/>
</dbReference>
<reference evidence="8" key="1">
    <citation type="journal article" date="2023" name="PLoS Negl. Trop. Dis.">
        <title>A genome sequence for Biomphalaria pfeifferi, the major vector snail for the human-infecting parasite Schistosoma mansoni.</title>
        <authorList>
            <person name="Bu L."/>
            <person name="Lu L."/>
            <person name="Laidemitt M.R."/>
            <person name="Zhang S.M."/>
            <person name="Mutuku M."/>
            <person name="Mkoji G."/>
            <person name="Steinauer M."/>
            <person name="Loker E.S."/>
        </authorList>
    </citation>
    <scope>NUCLEOTIDE SEQUENCE</scope>
    <source>
        <strain evidence="8">KasaAsao</strain>
    </source>
</reference>
<dbReference type="InterPro" id="IPR009072">
    <property type="entry name" value="Histone-fold"/>
</dbReference>
<comment type="subcellular location">
    <subcellularLocation>
        <location evidence="1">Nucleus</location>
    </subcellularLocation>
</comment>
<evidence type="ECO:0000256" key="2">
    <source>
        <dbReference type="ARBA" id="ARBA00009788"/>
    </source>
</evidence>
<feature type="compositionally biased region" description="Polar residues" evidence="6">
    <location>
        <begin position="18"/>
        <end position="29"/>
    </location>
</feature>
<dbReference type="GO" id="GO:0051123">
    <property type="term" value="P:RNA polymerase II preinitiation complex assembly"/>
    <property type="evidence" value="ECO:0007669"/>
    <property type="project" value="InterPro"/>
</dbReference>
<accession>A0AAD8EUK6</accession>
<keyword evidence="3" id="KW-0805">Transcription regulation</keyword>
<keyword evidence="5" id="KW-0539">Nucleus</keyword>
<sequence>MDLNREESPLADFLAPMTESTSRSLSNEPSYPGELNIETDLSVPSTPSASPSPSANASPLVGTFHQDSSTKLSASEKPASSPKSSRCSTPEKRSSSERERSSDREKTPDKNASQDKSLPAESVASTSTAGPSSERKRKLELTEEDLKQAAKKHQKQEEERMKMQVLVSNFSEEQLNRYEMYRRATFPKSAIRKLMQNIIGTSVSQNVVIAMSGISKVFVGELIETALDIMEKWGESGPLQPRHLREAVRILKSKKNISSYTWKFMQMLVNEHWISPGNLEDQQCRSKLCGYNATAGQS</sequence>
<dbReference type="GO" id="GO:0016251">
    <property type="term" value="F:RNA polymerase II general transcription initiation factor activity"/>
    <property type="evidence" value="ECO:0007669"/>
    <property type="project" value="TreeGrafter"/>
</dbReference>
<evidence type="ECO:0000313" key="8">
    <source>
        <dbReference type="EMBL" id="KAK0040952.1"/>
    </source>
</evidence>
<feature type="region of interest" description="Disordered" evidence="6">
    <location>
        <begin position="1"/>
        <end position="139"/>
    </location>
</feature>
<keyword evidence="9" id="KW-1185">Reference proteome</keyword>
<evidence type="ECO:0000256" key="6">
    <source>
        <dbReference type="SAM" id="MobiDB-lite"/>
    </source>
</evidence>
<reference evidence="8" key="2">
    <citation type="submission" date="2023-04" db="EMBL/GenBank/DDBJ databases">
        <authorList>
            <person name="Bu L."/>
            <person name="Lu L."/>
            <person name="Laidemitt M.R."/>
            <person name="Zhang S.M."/>
            <person name="Mutuku M."/>
            <person name="Mkoji G."/>
            <person name="Steinauer M."/>
            <person name="Loker E.S."/>
        </authorList>
    </citation>
    <scope>NUCLEOTIDE SEQUENCE</scope>
    <source>
        <strain evidence="8">KasaAsao</strain>
        <tissue evidence="8">Whole Snail</tissue>
    </source>
</reference>
<dbReference type="AlphaFoldDB" id="A0AAD8EUK6"/>
<evidence type="ECO:0000256" key="4">
    <source>
        <dbReference type="ARBA" id="ARBA00023163"/>
    </source>
</evidence>
<feature type="compositionally biased region" description="Basic and acidic residues" evidence="6">
    <location>
        <begin position="89"/>
        <end position="113"/>
    </location>
</feature>
<dbReference type="InterPro" id="IPR006809">
    <property type="entry name" value="TAFII28_dom"/>
</dbReference>
<feature type="domain" description="TAFII28-like protein" evidence="7">
    <location>
        <begin position="165"/>
        <end position="249"/>
    </location>
</feature>
<evidence type="ECO:0000256" key="3">
    <source>
        <dbReference type="ARBA" id="ARBA00023015"/>
    </source>
</evidence>
<keyword evidence="4" id="KW-0804">Transcription</keyword>
<feature type="compositionally biased region" description="Low complexity" evidence="6">
    <location>
        <begin position="42"/>
        <end position="59"/>
    </location>
</feature>
<comment type="caution">
    <text evidence="8">The sequence shown here is derived from an EMBL/GenBank/DDBJ whole genome shotgun (WGS) entry which is preliminary data.</text>
</comment>
<dbReference type="PANTHER" id="PTHR13218">
    <property type="entry name" value="TRANSCRIPTION INITIATION FACTOR TFIID SUBUNIT 11-RELATED"/>
    <property type="match status" value="1"/>
</dbReference>
<dbReference type="EMBL" id="JASAOG010000295">
    <property type="protein sequence ID" value="KAK0040952.1"/>
    <property type="molecule type" value="Genomic_DNA"/>
</dbReference>
<name>A0AAD8EUK6_BIOPF</name>
<dbReference type="GO" id="GO:0046982">
    <property type="term" value="F:protein heterodimerization activity"/>
    <property type="evidence" value="ECO:0007669"/>
    <property type="project" value="InterPro"/>
</dbReference>
<dbReference type="CDD" id="cd08048">
    <property type="entry name" value="HFD_TAF11"/>
    <property type="match status" value="1"/>
</dbReference>
<dbReference type="GO" id="GO:0005669">
    <property type="term" value="C:transcription factor TFIID complex"/>
    <property type="evidence" value="ECO:0007669"/>
    <property type="project" value="InterPro"/>
</dbReference>
<dbReference type="Gene3D" id="1.10.20.10">
    <property type="entry name" value="Histone, subunit A"/>
    <property type="match status" value="1"/>
</dbReference>
<evidence type="ECO:0000313" key="9">
    <source>
        <dbReference type="Proteomes" id="UP001233172"/>
    </source>
</evidence>
<dbReference type="PANTHER" id="PTHR13218:SF8">
    <property type="entry name" value="TRANSCRIPTION INITIATION FACTOR TFIID SUBUNIT 11"/>
    <property type="match status" value="1"/>
</dbReference>
<organism evidence="8 9">
    <name type="scientific">Biomphalaria pfeifferi</name>
    <name type="common">Bloodfluke planorb</name>
    <name type="synonym">Freshwater snail</name>
    <dbReference type="NCBI Taxonomy" id="112525"/>
    <lineage>
        <taxon>Eukaryota</taxon>
        <taxon>Metazoa</taxon>
        <taxon>Spiralia</taxon>
        <taxon>Lophotrochozoa</taxon>
        <taxon>Mollusca</taxon>
        <taxon>Gastropoda</taxon>
        <taxon>Heterobranchia</taxon>
        <taxon>Euthyneura</taxon>
        <taxon>Panpulmonata</taxon>
        <taxon>Hygrophila</taxon>
        <taxon>Lymnaeoidea</taxon>
        <taxon>Planorbidae</taxon>
        <taxon>Biomphalaria</taxon>
    </lineage>
</organism>
<dbReference type="InterPro" id="IPR045127">
    <property type="entry name" value="TAF11-like"/>
</dbReference>
<evidence type="ECO:0000259" key="7">
    <source>
        <dbReference type="Pfam" id="PF04719"/>
    </source>
</evidence>
<feature type="compositionally biased region" description="Low complexity" evidence="6">
    <location>
        <begin position="73"/>
        <end position="85"/>
    </location>
</feature>
<proteinExistence type="inferred from homology"/>
<dbReference type="FunFam" id="1.10.20.10:FF:000025">
    <property type="entry name" value="Transcription initiation factor TFIID subunit 11"/>
    <property type="match status" value="1"/>
</dbReference>
<dbReference type="Pfam" id="PF04719">
    <property type="entry name" value="TAFII28"/>
    <property type="match status" value="1"/>
</dbReference>
<evidence type="ECO:0000256" key="1">
    <source>
        <dbReference type="ARBA" id="ARBA00004123"/>
    </source>
</evidence>
<protein>
    <submittedName>
        <fullName evidence="8">Transcription initiation factor TFIID subunit 11</fullName>
    </submittedName>
</protein>
<gene>
    <name evidence="8" type="ORF">Bpfe_029620</name>
</gene>
<dbReference type="Proteomes" id="UP001233172">
    <property type="component" value="Unassembled WGS sequence"/>
</dbReference>
<evidence type="ECO:0000256" key="5">
    <source>
        <dbReference type="ARBA" id="ARBA00023242"/>
    </source>
</evidence>
<comment type="similarity">
    <text evidence="2">Belongs to the TAF11 family.</text>
</comment>